<evidence type="ECO:0000256" key="2">
    <source>
        <dbReference type="ARBA" id="ARBA00022670"/>
    </source>
</evidence>
<dbReference type="InterPro" id="IPR000671">
    <property type="entry name" value="Peptidase_A31"/>
</dbReference>
<dbReference type="GO" id="GO:0004190">
    <property type="term" value="F:aspartic-type endopeptidase activity"/>
    <property type="evidence" value="ECO:0007669"/>
    <property type="project" value="UniProtKB-KW"/>
</dbReference>
<evidence type="ECO:0000256" key="3">
    <source>
        <dbReference type="ARBA" id="ARBA00022750"/>
    </source>
</evidence>
<organism evidence="5 6">
    <name type="scientific">Rhodococcus qingshengii</name>
    <dbReference type="NCBI Taxonomy" id="334542"/>
    <lineage>
        <taxon>Bacteria</taxon>
        <taxon>Bacillati</taxon>
        <taxon>Actinomycetota</taxon>
        <taxon>Actinomycetes</taxon>
        <taxon>Mycobacteriales</taxon>
        <taxon>Nocardiaceae</taxon>
        <taxon>Rhodococcus</taxon>
        <taxon>Rhodococcus erythropolis group</taxon>
    </lineage>
</organism>
<protein>
    <submittedName>
        <fullName evidence="5">Hydrogenase maturation protease</fullName>
    </submittedName>
</protein>
<evidence type="ECO:0000256" key="1">
    <source>
        <dbReference type="ARBA" id="ARBA00006814"/>
    </source>
</evidence>
<keyword evidence="2 5" id="KW-0645">Protease</keyword>
<dbReference type="AlphaFoldDB" id="A0AAW6LTL5"/>
<name>A0AAW6LTL5_RHOSG</name>
<comment type="similarity">
    <text evidence="1">Belongs to the peptidase A31 family.</text>
</comment>
<dbReference type="Gene3D" id="3.40.50.1450">
    <property type="entry name" value="HybD-like"/>
    <property type="match status" value="1"/>
</dbReference>
<dbReference type="InterPro" id="IPR023430">
    <property type="entry name" value="Pept_HybD-like_dom_sf"/>
</dbReference>
<dbReference type="EMBL" id="JARDXE010000034">
    <property type="protein sequence ID" value="MDE8649869.1"/>
    <property type="molecule type" value="Genomic_DNA"/>
</dbReference>
<evidence type="ECO:0000313" key="5">
    <source>
        <dbReference type="EMBL" id="MDE8649869.1"/>
    </source>
</evidence>
<dbReference type="PANTHER" id="PTHR30302">
    <property type="entry name" value="HYDROGENASE 1 MATURATION PROTEASE"/>
    <property type="match status" value="1"/>
</dbReference>
<dbReference type="Pfam" id="PF01750">
    <property type="entry name" value="HycI"/>
    <property type="match status" value="1"/>
</dbReference>
<dbReference type="SUPFAM" id="SSF53163">
    <property type="entry name" value="HybD-like"/>
    <property type="match status" value="1"/>
</dbReference>
<dbReference type="NCBIfam" id="TIGR00072">
    <property type="entry name" value="hydrog_prot"/>
    <property type="match status" value="1"/>
</dbReference>
<dbReference type="CDD" id="cd00518">
    <property type="entry name" value="H2MP"/>
    <property type="match status" value="1"/>
</dbReference>
<dbReference type="PANTHER" id="PTHR30302:SF1">
    <property type="entry name" value="HYDROGENASE 2 MATURATION PROTEASE"/>
    <property type="match status" value="1"/>
</dbReference>
<keyword evidence="3" id="KW-0064">Aspartyl protease</keyword>
<evidence type="ECO:0000256" key="4">
    <source>
        <dbReference type="ARBA" id="ARBA00022801"/>
    </source>
</evidence>
<dbReference type="Proteomes" id="UP001217325">
    <property type="component" value="Unassembled WGS sequence"/>
</dbReference>
<accession>A0AAW6LTL5</accession>
<dbReference type="RefSeq" id="WP_076948950.1">
    <property type="nucleotide sequence ID" value="NZ_JARDXE010000034.1"/>
</dbReference>
<dbReference type="GO" id="GO:0016485">
    <property type="term" value="P:protein processing"/>
    <property type="evidence" value="ECO:0007669"/>
    <property type="project" value="TreeGrafter"/>
</dbReference>
<proteinExistence type="inferred from homology"/>
<gene>
    <name evidence="5" type="ORF">PXH69_33390</name>
</gene>
<keyword evidence="4" id="KW-0378">Hydrolase</keyword>
<sequence>MTVTVVGAGNEFRRDDGVGPVVARTIQSEHQAGVNVVIDIGSEPSRLLEASTRSDLVIIVDASVCAPSSGSKAQPAGTIRRITDWSREHSGILTSSHGLGILEALALAAALGREPHRVVIYTIEAHDTGYGIGLSPSVAASVSAVLSLIAAEISDVQSRDLPPGW</sequence>
<dbReference type="GO" id="GO:0008047">
    <property type="term" value="F:enzyme activator activity"/>
    <property type="evidence" value="ECO:0007669"/>
    <property type="project" value="InterPro"/>
</dbReference>
<reference evidence="5" key="1">
    <citation type="submission" date="2023-02" db="EMBL/GenBank/DDBJ databases">
        <title>A novel hydrolase synthesized by Rhodococcus erythropolis HQ is responsible for the detoxification of Zearalenone.</title>
        <authorList>
            <person name="Hu J."/>
            <person name="Xu J."/>
        </authorList>
    </citation>
    <scope>NUCLEOTIDE SEQUENCE</scope>
    <source>
        <strain evidence="5">HQ</strain>
    </source>
</reference>
<evidence type="ECO:0000313" key="6">
    <source>
        <dbReference type="Proteomes" id="UP001217325"/>
    </source>
</evidence>
<comment type="caution">
    <text evidence="5">The sequence shown here is derived from an EMBL/GenBank/DDBJ whole genome shotgun (WGS) entry which is preliminary data.</text>
</comment>